<dbReference type="PANTHER" id="PTHR18945">
    <property type="entry name" value="NEUROTRANSMITTER GATED ION CHANNEL"/>
    <property type="match status" value="1"/>
</dbReference>
<organism evidence="3 4">
    <name type="scientific">Dermatophagoides pteronyssinus</name>
    <name type="common">European house dust mite</name>
    <dbReference type="NCBI Taxonomy" id="6956"/>
    <lineage>
        <taxon>Eukaryota</taxon>
        <taxon>Metazoa</taxon>
        <taxon>Ecdysozoa</taxon>
        <taxon>Arthropoda</taxon>
        <taxon>Chelicerata</taxon>
        <taxon>Arachnida</taxon>
        <taxon>Acari</taxon>
        <taxon>Acariformes</taxon>
        <taxon>Sarcoptiformes</taxon>
        <taxon>Astigmata</taxon>
        <taxon>Psoroptidia</taxon>
        <taxon>Analgoidea</taxon>
        <taxon>Pyroglyphidae</taxon>
        <taxon>Dermatophagoidinae</taxon>
        <taxon>Dermatophagoides</taxon>
    </lineage>
</organism>
<dbReference type="Pfam" id="PF02931">
    <property type="entry name" value="Neur_chan_LBD"/>
    <property type="match status" value="1"/>
</dbReference>
<feature type="transmembrane region" description="Helical" evidence="1">
    <location>
        <begin position="299"/>
        <end position="319"/>
    </location>
</feature>
<feature type="domain" description="Neurotransmitter-gated ion-channel ligand-binding" evidence="2">
    <location>
        <begin position="27"/>
        <end position="232"/>
    </location>
</feature>
<reference evidence="3 4" key="1">
    <citation type="journal article" date="2018" name="J. Allergy Clin. Immunol.">
        <title>High-quality assembly of Dermatophagoides pteronyssinus genome and transcriptome reveals a wide range of novel allergens.</title>
        <authorList>
            <person name="Liu X.Y."/>
            <person name="Yang K.Y."/>
            <person name="Wang M.Q."/>
            <person name="Kwok J.S."/>
            <person name="Zeng X."/>
            <person name="Yang Z."/>
            <person name="Xiao X.J."/>
            <person name="Lau C.P."/>
            <person name="Li Y."/>
            <person name="Huang Z.M."/>
            <person name="Ba J.G."/>
            <person name="Yim A.K."/>
            <person name="Ouyang C.Y."/>
            <person name="Ngai S.M."/>
            <person name="Chan T.F."/>
            <person name="Leung E.L."/>
            <person name="Liu L."/>
            <person name="Liu Z.G."/>
            <person name="Tsui S.K."/>
        </authorList>
    </citation>
    <scope>NUCLEOTIDE SEQUENCE [LARGE SCALE GENOMIC DNA]</scope>
    <source>
        <strain evidence="3">Derp</strain>
    </source>
</reference>
<keyword evidence="1" id="KW-0472">Membrane</keyword>
<dbReference type="Gene3D" id="2.70.170.10">
    <property type="entry name" value="Neurotransmitter-gated ion-channel ligand-binding domain"/>
    <property type="match status" value="1"/>
</dbReference>
<evidence type="ECO:0000256" key="1">
    <source>
        <dbReference type="SAM" id="Phobius"/>
    </source>
</evidence>
<accession>A0ABQ8JU83</accession>
<dbReference type="InterPro" id="IPR006202">
    <property type="entry name" value="Neur_chan_lig-bd"/>
</dbReference>
<protein>
    <recommendedName>
        <fullName evidence="2">Neurotransmitter-gated ion-channel ligand-binding domain-containing protein</fullName>
    </recommendedName>
</protein>
<dbReference type="CDD" id="cd18989">
    <property type="entry name" value="LGIC_ECD_cation"/>
    <property type="match status" value="1"/>
</dbReference>
<feature type="transmembrane region" description="Helical" evidence="1">
    <location>
        <begin position="270"/>
        <end position="293"/>
    </location>
</feature>
<comment type="caution">
    <text evidence="3">The sequence shown here is derived from an EMBL/GenBank/DDBJ whole genome shotgun (WGS) entry which is preliminary data.</text>
</comment>
<gene>
    <name evidence="3" type="ORF">DERP_005020</name>
</gene>
<evidence type="ECO:0000313" key="3">
    <source>
        <dbReference type="EMBL" id="KAH9425802.1"/>
    </source>
</evidence>
<dbReference type="Proteomes" id="UP000887458">
    <property type="component" value="Unassembled WGS sequence"/>
</dbReference>
<feature type="transmembrane region" description="Helical" evidence="1">
    <location>
        <begin position="384"/>
        <end position="406"/>
    </location>
</feature>
<keyword evidence="1" id="KW-1133">Transmembrane helix</keyword>
<reference evidence="3 4" key="2">
    <citation type="journal article" date="2022" name="Mol. Biol. Evol.">
        <title>Comparative Genomics Reveals Insights into the Divergent Evolution of Astigmatic Mites and Household Pest Adaptations.</title>
        <authorList>
            <person name="Xiong Q."/>
            <person name="Wan A.T."/>
            <person name="Liu X."/>
            <person name="Fung C.S."/>
            <person name="Xiao X."/>
            <person name="Malainual N."/>
            <person name="Hou J."/>
            <person name="Wang L."/>
            <person name="Wang M."/>
            <person name="Yang K.Y."/>
            <person name="Cui Y."/>
            <person name="Leung E.L."/>
            <person name="Nong W."/>
            <person name="Shin S.K."/>
            <person name="Au S.W."/>
            <person name="Jeong K.Y."/>
            <person name="Chew F.T."/>
            <person name="Hui J.H."/>
            <person name="Leung T.F."/>
            <person name="Tungtrongchitr A."/>
            <person name="Zhong N."/>
            <person name="Liu Z."/>
            <person name="Tsui S.K."/>
        </authorList>
    </citation>
    <scope>NUCLEOTIDE SEQUENCE [LARGE SCALE GENOMIC DNA]</scope>
    <source>
        <strain evidence="3">Derp</strain>
    </source>
</reference>
<name>A0ABQ8JU83_DERPT</name>
<sequence length="408" mass="48156">MNFLLLLWLYPVFAIKDDSDYSMVSAIRKKIFDGYDPMARPVINHTHPINVGMIMRLLHFGLDSRQNLFDFLSYFRIEWSDRYLQWNASEYRGVKRINVRMDDVFTPDLILYDSIQPTNMMKKFNNTELIITNDGTVHWSPLLRMQSICRLNIQDWPYDQQKCSLIFISWSYPIDALALYISTKSINVRDLWPNNEWEVIGTSCDTLIVSDIPGRPDLFFPGVKYTISVRRRSTPYPYLIDAPIICTTIINIISIWLIDPFDPKRIRFQLNRLSFFIILITSFYPSYILGLGMFGTTRLVKFLGSMMVSSAVLMLWSALSMNIIQSTKPNPITEQIWRNMTQRALNWRLIRFNHYNIHANDANDDDDNGGDRQSSINEQRRRNYLFVILIDRVLLIIFLIIFFMFYKF</sequence>
<feature type="transmembrane region" description="Helical" evidence="1">
    <location>
        <begin position="236"/>
        <end position="258"/>
    </location>
</feature>
<evidence type="ECO:0000259" key="2">
    <source>
        <dbReference type="Pfam" id="PF02931"/>
    </source>
</evidence>
<dbReference type="EMBL" id="NJHN03000017">
    <property type="protein sequence ID" value="KAH9425802.1"/>
    <property type="molecule type" value="Genomic_DNA"/>
</dbReference>
<dbReference type="SUPFAM" id="SSF63712">
    <property type="entry name" value="Nicotinic receptor ligand binding domain-like"/>
    <property type="match status" value="1"/>
</dbReference>
<dbReference type="InterPro" id="IPR036734">
    <property type="entry name" value="Neur_chan_lig-bd_sf"/>
</dbReference>
<evidence type="ECO:0000313" key="4">
    <source>
        <dbReference type="Proteomes" id="UP000887458"/>
    </source>
</evidence>
<keyword evidence="1" id="KW-0812">Transmembrane</keyword>
<keyword evidence="4" id="KW-1185">Reference proteome</keyword>
<dbReference type="InterPro" id="IPR006201">
    <property type="entry name" value="Neur_channel"/>
</dbReference>
<proteinExistence type="predicted"/>